<evidence type="ECO:0000259" key="7">
    <source>
        <dbReference type="Pfam" id="PF01212"/>
    </source>
</evidence>
<dbReference type="EC" id="4.1.2.49" evidence="8"/>
<evidence type="ECO:0000313" key="8">
    <source>
        <dbReference type="EMBL" id="TWT83122.1"/>
    </source>
</evidence>
<evidence type="ECO:0000256" key="3">
    <source>
        <dbReference type="ARBA" id="ARBA00022898"/>
    </source>
</evidence>
<evidence type="ECO:0000256" key="1">
    <source>
        <dbReference type="ARBA" id="ARBA00001933"/>
    </source>
</evidence>
<dbReference type="GO" id="GO:0005829">
    <property type="term" value="C:cytosol"/>
    <property type="evidence" value="ECO:0007669"/>
    <property type="project" value="TreeGrafter"/>
</dbReference>
<evidence type="ECO:0000256" key="4">
    <source>
        <dbReference type="ARBA" id="ARBA00023239"/>
    </source>
</evidence>
<comment type="similarity">
    <text evidence="2">Belongs to the threonine aldolase family.</text>
</comment>
<dbReference type="InterPro" id="IPR023603">
    <property type="entry name" value="Low_specificity_L-TA-like"/>
</dbReference>
<keyword evidence="9" id="KW-1185">Reference proteome</keyword>
<proteinExistence type="inferred from homology"/>
<dbReference type="FunFam" id="3.40.640.10:FF:000030">
    <property type="entry name" value="Low-specificity L-threonine aldolase"/>
    <property type="match status" value="1"/>
</dbReference>
<dbReference type="Proteomes" id="UP000315010">
    <property type="component" value="Unassembled WGS sequence"/>
</dbReference>
<gene>
    <name evidence="8" type="primary">ltaA</name>
    <name evidence="8" type="ORF">CA13_45850</name>
</gene>
<comment type="caution">
    <text evidence="8">The sequence shown here is derived from an EMBL/GenBank/DDBJ whole genome shotgun (WGS) entry which is preliminary data.</text>
</comment>
<feature type="region of interest" description="Disordered" evidence="6">
    <location>
        <begin position="1"/>
        <end position="23"/>
    </location>
</feature>
<feature type="modified residue" description="N6-(pyridoxal phosphate)lysine" evidence="5">
    <location>
        <position position="202"/>
    </location>
</feature>
<keyword evidence="3" id="KW-0663">Pyridoxal phosphate</keyword>
<dbReference type="SUPFAM" id="SSF53383">
    <property type="entry name" value="PLP-dependent transferases"/>
    <property type="match status" value="1"/>
</dbReference>
<dbReference type="GO" id="GO:0008732">
    <property type="term" value="F:L-allo-threonine aldolase activity"/>
    <property type="evidence" value="ECO:0007669"/>
    <property type="project" value="UniProtKB-EC"/>
</dbReference>
<dbReference type="InterPro" id="IPR001597">
    <property type="entry name" value="ArAA_b-elim_lyase/Thr_aldolase"/>
</dbReference>
<dbReference type="Gene3D" id="3.90.1150.10">
    <property type="entry name" value="Aspartate Aminotransferase, domain 1"/>
    <property type="match status" value="1"/>
</dbReference>
<protein>
    <submittedName>
        <fullName evidence="8">L-allo-threonine aldolase</fullName>
        <ecNumber evidence="8">4.1.2.49</ecNumber>
    </submittedName>
</protein>
<accession>A0A5C5Z717</accession>
<evidence type="ECO:0000256" key="5">
    <source>
        <dbReference type="PIRSR" id="PIRSR017617-1"/>
    </source>
</evidence>
<dbReference type="PIRSF" id="PIRSF017617">
    <property type="entry name" value="Thr_aldolase"/>
    <property type="match status" value="1"/>
</dbReference>
<evidence type="ECO:0000256" key="2">
    <source>
        <dbReference type="ARBA" id="ARBA00006966"/>
    </source>
</evidence>
<dbReference type="PANTHER" id="PTHR48097">
    <property type="entry name" value="L-THREONINE ALDOLASE-RELATED"/>
    <property type="match status" value="1"/>
</dbReference>
<evidence type="ECO:0000313" key="9">
    <source>
        <dbReference type="Proteomes" id="UP000315010"/>
    </source>
</evidence>
<name>A0A5C5Z717_9BACT</name>
<sequence>MHEEIDLRSDTVTRPSSAMRQSMADAEVGDAVIDVDPTVQRLEELTAEILGKEAAVYMPSGSMTNQIALRVHCDRGSEFICEQDCHLYFYEQGAFASLSGLVAKTIAGQGGVLKREHVCGKVNADNDHSVRTRLLCLENTHNRLGGRILPQADVIDTCNWSREHGLATHLDGARLWNAAAATHQSECDLAAPFDSVSVCFSKGLGAPVGSALAGNTEFIREARRTRKLFGGAMRQAGIIAAGALYSLQHHRSRLSEDHAHAQQLGEAFASQDGFSIRGNTIDTNIVAIEIDRKQGTAEQIVAKLAAEGVRCFAIGEQAIRLVTHLDVNSDKIDRACEVIATLA</sequence>
<dbReference type="GO" id="GO:0006545">
    <property type="term" value="P:glycine biosynthetic process"/>
    <property type="evidence" value="ECO:0007669"/>
    <property type="project" value="TreeGrafter"/>
</dbReference>
<keyword evidence="4 8" id="KW-0456">Lyase</keyword>
<dbReference type="RefSeq" id="WP_146400069.1">
    <property type="nucleotide sequence ID" value="NZ_SJPJ01000001.1"/>
</dbReference>
<dbReference type="GO" id="GO:0006567">
    <property type="term" value="P:L-threonine catabolic process"/>
    <property type="evidence" value="ECO:0007669"/>
    <property type="project" value="TreeGrafter"/>
</dbReference>
<evidence type="ECO:0000256" key="6">
    <source>
        <dbReference type="SAM" id="MobiDB-lite"/>
    </source>
</evidence>
<dbReference type="InterPro" id="IPR015424">
    <property type="entry name" value="PyrdxlP-dep_Trfase"/>
</dbReference>
<dbReference type="AlphaFoldDB" id="A0A5C5Z717"/>
<dbReference type="PANTHER" id="PTHR48097:SF9">
    <property type="entry name" value="L-THREONINE ALDOLASE"/>
    <property type="match status" value="1"/>
</dbReference>
<dbReference type="Gene3D" id="3.40.640.10">
    <property type="entry name" value="Type I PLP-dependent aspartate aminotransferase-like (Major domain)"/>
    <property type="match status" value="1"/>
</dbReference>
<feature type="compositionally biased region" description="Basic and acidic residues" evidence="6">
    <location>
        <begin position="1"/>
        <end position="11"/>
    </location>
</feature>
<feature type="domain" description="Aromatic amino acid beta-eliminating lyase/threonine aldolase" evidence="7">
    <location>
        <begin position="6"/>
        <end position="288"/>
    </location>
</feature>
<dbReference type="Pfam" id="PF01212">
    <property type="entry name" value="Beta_elim_lyase"/>
    <property type="match status" value="1"/>
</dbReference>
<organism evidence="8 9">
    <name type="scientific">Novipirellula herctigrandis</name>
    <dbReference type="NCBI Taxonomy" id="2527986"/>
    <lineage>
        <taxon>Bacteria</taxon>
        <taxon>Pseudomonadati</taxon>
        <taxon>Planctomycetota</taxon>
        <taxon>Planctomycetia</taxon>
        <taxon>Pirellulales</taxon>
        <taxon>Pirellulaceae</taxon>
        <taxon>Novipirellula</taxon>
    </lineage>
</organism>
<comment type="cofactor">
    <cofactor evidence="1">
        <name>pyridoxal 5'-phosphate</name>
        <dbReference type="ChEBI" id="CHEBI:597326"/>
    </cofactor>
</comment>
<dbReference type="InterPro" id="IPR015421">
    <property type="entry name" value="PyrdxlP-dep_Trfase_major"/>
</dbReference>
<dbReference type="InterPro" id="IPR015422">
    <property type="entry name" value="PyrdxlP-dep_Trfase_small"/>
</dbReference>
<dbReference type="OrthoDB" id="9774495at2"/>
<reference evidence="8 9" key="1">
    <citation type="submission" date="2019-02" db="EMBL/GenBank/DDBJ databases">
        <title>Deep-cultivation of Planctomycetes and their phenomic and genomic characterization uncovers novel biology.</title>
        <authorList>
            <person name="Wiegand S."/>
            <person name="Jogler M."/>
            <person name="Boedeker C."/>
            <person name="Pinto D."/>
            <person name="Vollmers J."/>
            <person name="Rivas-Marin E."/>
            <person name="Kohn T."/>
            <person name="Peeters S.H."/>
            <person name="Heuer A."/>
            <person name="Rast P."/>
            <person name="Oberbeckmann S."/>
            <person name="Bunk B."/>
            <person name="Jeske O."/>
            <person name="Meyerdierks A."/>
            <person name="Storesund J.E."/>
            <person name="Kallscheuer N."/>
            <person name="Luecker S."/>
            <person name="Lage O.M."/>
            <person name="Pohl T."/>
            <person name="Merkel B.J."/>
            <person name="Hornburger P."/>
            <person name="Mueller R.-W."/>
            <person name="Bruemmer F."/>
            <person name="Labrenz M."/>
            <person name="Spormann A.M."/>
            <person name="Op Den Camp H."/>
            <person name="Overmann J."/>
            <person name="Amann R."/>
            <person name="Jetten M.S.M."/>
            <person name="Mascher T."/>
            <person name="Medema M.H."/>
            <person name="Devos D.P."/>
            <person name="Kaster A.-K."/>
            <person name="Ovreas L."/>
            <person name="Rohde M."/>
            <person name="Galperin M.Y."/>
            <person name="Jogler C."/>
        </authorList>
    </citation>
    <scope>NUCLEOTIDE SEQUENCE [LARGE SCALE GENOMIC DNA]</scope>
    <source>
        <strain evidence="8 9">CA13</strain>
    </source>
</reference>
<dbReference type="EMBL" id="SJPJ01000001">
    <property type="protein sequence ID" value="TWT83122.1"/>
    <property type="molecule type" value="Genomic_DNA"/>
</dbReference>
<dbReference type="NCBIfam" id="NF041359">
    <property type="entry name" value="GntG_guanitoxin"/>
    <property type="match status" value="1"/>
</dbReference>